<dbReference type="GO" id="GO:0004674">
    <property type="term" value="F:protein serine/threonine kinase activity"/>
    <property type="evidence" value="ECO:0007669"/>
    <property type="project" value="TreeGrafter"/>
</dbReference>
<dbReference type="InterPro" id="IPR003609">
    <property type="entry name" value="Pan_app"/>
</dbReference>
<dbReference type="InterPro" id="IPR000719">
    <property type="entry name" value="Prot_kinase_dom"/>
</dbReference>
<dbReference type="InterPro" id="IPR051681">
    <property type="entry name" value="Ser/Thr_Kinases-Pseudokinases"/>
</dbReference>
<sequence>MRGLSQRTFCWQHFLWRTVAVIALAGLPTGAHVQTPGDVLIETGTNYMGKLANIPANNTLAGSVEECGQLCRNSFNYTCNLFVFCKQISGCLAGSSGPYPFGTCTLKVQDNVWPSVGNYPLVYDIDRNDGRVPWTSGAPIWFDVPDMVEGWDVIRGADLFGHFDYTCPGTRGTLPSQNQCQHVGTPQEIAQYCEEDPQCRAFAYFSNTSTLPTNSSYSPSQRASLAWFKGGRGFDVKQALASGNPSAVIYWKPGLHAPNIEDSPGVIAGIIIAAVIAAAALGASAWLLLRRQKGGRWGAARPILPRLSKPCLITQSGQALLNETGSNSQASKGPLIPSAAASGDIQLTLSTAHHRNEGQLNLPYEVGFLRSQTLGVETEVTFDETLDTIAETQPPAGWEIAPEQISICQRPNGADWKAGEGSFGQVFRALQDGVTVVAIKRLHNNLDARQRQAFLREIATLRNLHSPHIVQFLGACLQPCHTMLVTEWMDESLWDAMARNHSHGLPTDPLAWYGRGREVAIDVAKGLHHLHSRNLVHLDLKSSNILLRQGVAKIADVGFAKILSQSAHSQLAMGGTWAWAAPEVILGKRSSTTADIYSFGVVMWELVTGESPVRGNARDVIVPSECPPDIKLLLDECFDPDPRKRPTAREIVHRLEASPHIQPSQTLL</sequence>
<dbReference type="PANTHER" id="PTHR44329">
    <property type="entry name" value="SERINE/THREONINE-PROTEIN KINASE TNNI3K-RELATED"/>
    <property type="match status" value="1"/>
</dbReference>
<dbReference type="PROSITE" id="PS50011">
    <property type="entry name" value="PROTEIN_KINASE_DOM"/>
    <property type="match status" value="1"/>
</dbReference>
<feature type="transmembrane region" description="Helical" evidence="1">
    <location>
        <begin position="266"/>
        <end position="289"/>
    </location>
</feature>
<dbReference type="AlphaFoldDB" id="A0AAW1QK23"/>
<feature type="chain" id="PRO_5043553517" description="Protein kinase domain-containing protein" evidence="2">
    <location>
        <begin position="34"/>
        <end position="668"/>
    </location>
</feature>
<keyword evidence="1" id="KW-0812">Transmembrane</keyword>
<dbReference type="SMART" id="SM00220">
    <property type="entry name" value="S_TKc"/>
    <property type="match status" value="1"/>
</dbReference>
<keyword evidence="1" id="KW-0472">Membrane</keyword>
<evidence type="ECO:0000256" key="2">
    <source>
        <dbReference type="SAM" id="SignalP"/>
    </source>
</evidence>
<dbReference type="Proteomes" id="UP001438707">
    <property type="component" value="Unassembled WGS sequence"/>
</dbReference>
<proteinExistence type="predicted"/>
<dbReference type="Gene3D" id="1.10.510.10">
    <property type="entry name" value="Transferase(Phosphotransferase) domain 1"/>
    <property type="match status" value="1"/>
</dbReference>
<keyword evidence="5" id="KW-1185">Reference proteome</keyword>
<dbReference type="GO" id="GO:0005524">
    <property type="term" value="F:ATP binding"/>
    <property type="evidence" value="ECO:0007669"/>
    <property type="project" value="InterPro"/>
</dbReference>
<feature type="domain" description="Protein kinase" evidence="3">
    <location>
        <begin position="412"/>
        <end position="661"/>
    </location>
</feature>
<dbReference type="InterPro" id="IPR008271">
    <property type="entry name" value="Ser/Thr_kinase_AS"/>
</dbReference>
<evidence type="ECO:0000256" key="1">
    <source>
        <dbReference type="SAM" id="Phobius"/>
    </source>
</evidence>
<keyword evidence="1" id="KW-1133">Transmembrane helix</keyword>
<dbReference type="EMBL" id="JALJOS010000036">
    <property type="protein sequence ID" value="KAK9821630.1"/>
    <property type="molecule type" value="Genomic_DNA"/>
</dbReference>
<evidence type="ECO:0000313" key="4">
    <source>
        <dbReference type="EMBL" id="KAK9821630.1"/>
    </source>
</evidence>
<protein>
    <recommendedName>
        <fullName evidence="3">Protein kinase domain-containing protein</fullName>
    </recommendedName>
</protein>
<comment type="caution">
    <text evidence="4">The sequence shown here is derived from an EMBL/GenBank/DDBJ whole genome shotgun (WGS) entry which is preliminary data.</text>
</comment>
<dbReference type="PROSITE" id="PS00108">
    <property type="entry name" value="PROTEIN_KINASE_ST"/>
    <property type="match status" value="1"/>
</dbReference>
<name>A0AAW1QK23_9CHLO</name>
<organism evidence="4 5">
    <name type="scientific">Apatococcus lobatus</name>
    <dbReference type="NCBI Taxonomy" id="904363"/>
    <lineage>
        <taxon>Eukaryota</taxon>
        <taxon>Viridiplantae</taxon>
        <taxon>Chlorophyta</taxon>
        <taxon>core chlorophytes</taxon>
        <taxon>Trebouxiophyceae</taxon>
        <taxon>Chlorellales</taxon>
        <taxon>Chlorellaceae</taxon>
        <taxon>Apatococcus</taxon>
    </lineage>
</organism>
<feature type="signal peptide" evidence="2">
    <location>
        <begin position="1"/>
        <end position="33"/>
    </location>
</feature>
<dbReference type="Pfam" id="PF07714">
    <property type="entry name" value="PK_Tyr_Ser-Thr"/>
    <property type="match status" value="1"/>
</dbReference>
<dbReference type="Pfam" id="PF14295">
    <property type="entry name" value="PAN_4"/>
    <property type="match status" value="2"/>
</dbReference>
<evidence type="ECO:0000259" key="3">
    <source>
        <dbReference type="PROSITE" id="PS50011"/>
    </source>
</evidence>
<keyword evidence="2" id="KW-0732">Signal</keyword>
<gene>
    <name evidence="4" type="ORF">WJX74_001672</name>
</gene>
<accession>A0AAW1QK23</accession>
<evidence type="ECO:0000313" key="5">
    <source>
        <dbReference type="Proteomes" id="UP001438707"/>
    </source>
</evidence>
<reference evidence="4 5" key="1">
    <citation type="journal article" date="2024" name="Nat. Commun.">
        <title>Phylogenomics reveals the evolutionary origins of lichenization in chlorophyte algae.</title>
        <authorList>
            <person name="Puginier C."/>
            <person name="Libourel C."/>
            <person name="Otte J."/>
            <person name="Skaloud P."/>
            <person name="Haon M."/>
            <person name="Grisel S."/>
            <person name="Petersen M."/>
            <person name="Berrin J.G."/>
            <person name="Delaux P.M."/>
            <person name="Dal Grande F."/>
            <person name="Keller J."/>
        </authorList>
    </citation>
    <scope>NUCLEOTIDE SEQUENCE [LARGE SCALE GENOMIC DNA]</scope>
    <source>
        <strain evidence="4 5">SAG 2145</strain>
    </source>
</reference>
<dbReference type="CDD" id="cd13999">
    <property type="entry name" value="STKc_MAP3K-like"/>
    <property type="match status" value="1"/>
</dbReference>
<dbReference type="InterPro" id="IPR011009">
    <property type="entry name" value="Kinase-like_dom_sf"/>
</dbReference>
<dbReference type="SUPFAM" id="SSF56112">
    <property type="entry name" value="Protein kinase-like (PK-like)"/>
    <property type="match status" value="1"/>
</dbReference>
<dbReference type="InterPro" id="IPR001245">
    <property type="entry name" value="Ser-Thr/Tyr_kinase_cat_dom"/>
</dbReference>